<proteinExistence type="predicted"/>
<keyword evidence="3" id="KW-1185">Reference proteome</keyword>
<gene>
    <name evidence="2" type="ORF">RIMI_LOCUS489637</name>
</gene>
<protein>
    <submittedName>
        <fullName evidence="2">Uncharacterized protein</fullName>
    </submittedName>
</protein>
<evidence type="ECO:0000313" key="3">
    <source>
        <dbReference type="Proteomes" id="UP001176940"/>
    </source>
</evidence>
<evidence type="ECO:0000313" key="2">
    <source>
        <dbReference type="EMBL" id="CAJ0917352.1"/>
    </source>
</evidence>
<evidence type="ECO:0000256" key="1">
    <source>
        <dbReference type="SAM" id="MobiDB-lite"/>
    </source>
</evidence>
<name>A0ABN9KSU6_9NEOB</name>
<accession>A0ABN9KSU6</accession>
<reference evidence="2" key="1">
    <citation type="submission" date="2023-07" db="EMBL/GenBank/DDBJ databases">
        <authorList>
            <person name="Stuckert A."/>
        </authorList>
    </citation>
    <scope>NUCLEOTIDE SEQUENCE</scope>
</reference>
<organism evidence="2 3">
    <name type="scientific">Ranitomeya imitator</name>
    <name type="common">mimic poison frog</name>
    <dbReference type="NCBI Taxonomy" id="111125"/>
    <lineage>
        <taxon>Eukaryota</taxon>
        <taxon>Metazoa</taxon>
        <taxon>Chordata</taxon>
        <taxon>Craniata</taxon>
        <taxon>Vertebrata</taxon>
        <taxon>Euteleostomi</taxon>
        <taxon>Amphibia</taxon>
        <taxon>Batrachia</taxon>
        <taxon>Anura</taxon>
        <taxon>Neobatrachia</taxon>
        <taxon>Hyloidea</taxon>
        <taxon>Dendrobatidae</taxon>
        <taxon>Dendrobatinae</taxon>
        <taxon>Ranitomeya</taxon>
    </lineage>
</organism>
<comment type="caution">
    <text evidence="2">The sequence shown here is derived from an EMBL/GenBank/DDBJ whole genome shotgun (WGS) entry which is preliminary data.</text>
</comment>
<dbReference type="Proteomes" id="UP001176940">
    <property type="component" value="Unassembled WGS sequence"/>
</dbReference>
<dbReference type="EMBL" id="CAUEEQ010000581">
    <property type="protein sequence ID" value="CAJ0917352.1"/>
    <property type="molecule type" value="Genomic_DNA"/>
</dbReference>
<feature type="region of interest" description="Disordered" evidence="1">
    <location>
        <begin position="18"/>
        <end position="49"/>
    </location>
</feature>
<sequence>MTWLVRALCLNSHCRDPEDTAARGGGTGAGEYRKFRGPEPVATLAPGSQRQETPILLTPNAMLSSIHFWSTLSPVASLSPARLHGSSLFQFPSVYNSHMPLALSGFDSPSTPGPFSPDLQKS</sequence>